<keyword evidence="6" id="KW-0285">Flavoprotein</keyword>
<gene>
    <name evidence="16" type="ORF">KDW_43910</name>
</gene>
<proteinExistence type="inferred from homology"/>
<evidence type="ECO:0000256" key="1">
    <source>
        <dbReference type="ARBA" id="ARBA00001970"/>
    </source>
</evidence>
<reference evidence="16 17" key="1">
    <citation type="submission" date="2019-10" db="EMBL/GenBank/DDBJ databases">
        <title>Dictyobacter vulcani sp. nov., within the class Ktedonobacteria, isolated from soil of volcanic Mt. Zao.</title>
        <authorList>
            <person name="Zheng Y."/>
            <person name="Wang C.M."/>
            <person name="Sakai Y."/>
            <person name="Abe K."/>
            <person name="Yokota A."/>
            <person name="Yabe S."/>
        </authorList>
    </citation>
    <scope>NUCLEOTIDE SEQUENCE [LARGE SCALE GENOMIC DNA]</scope>
    <source>
        <strain evidence="16 17">W12</strain>
    </source>
</reference>
<evidence type="ECO:0000256" key="11">
    <source>
        <dbReference type="ARBA" id="ARBA00023004"/>
    </source>
</evidence>
<comment type="caution">
    <text evidence="16">The sequence shown here is derived from an EMBL/GenBank/DDBJ whole genome shotgun (WGS) entry which is preliminary data.</text>
</comment>
<evidence type="ECO:0000256" key="7">
    <source>
        <dbReference type="ARBA" id="ARBA00022723"/>
    </source>
</evidence>
<comment type="similarity">
    <text evidence="3">In the C-terminal section; belongs to the flavoprotein pyridine nucleotide cytochrome reductase family.</text>
</comment>
<evidence type="ECO:0000256" key="5">
    <source>
        <dbReference type="ARBA" id="ARBA00022617"/>
    </source>
</evidence>
<evidence type="ECO:0000256" key="4">
    <source>
        <dbReference type="ARBA" id="ARBA00012229"/>
    </source>
</evidence>
<keyword evidence="17" id="KW-1185">Reference proteome</keyword>
<dbReference type="PANTHER" id="PTHR47354">
    <property type="entry name" value="NADH OXIDOREDUCTASE HCR"/>
    <property type="match status" value="1"/>
</dbReference>
<dbReference type="Gene3D" id="2.40.30.10">
    <property type="entry name" value="Translation factors"/>
    <property type="match status" value="1"/>
</dbReference>
<evidence type="ECO:0000256" key="8">
    <source>
        <dbReference type="ARBA" id="ARBA00022827"/>
    </source>
</evidence>
<dbReference type="Gene3D" id="3.40.50.80">
    <property type="entry name" value="Nucleotide-binding domain of ferredoxin-NADP reductase (FNR) module"/>
    <property type="match status" value="1"/>
</dbReference>
<evidence type="ECO:0000313" key="16">
    <source>
        <dbReference type="EMBL" id="GER90229.1"/>
    </source>
</evidence>
<evidence type="ECO:0000256" key="10">
    <source>
        <dbReference type="ARBA" id="ARBA00023002"/>
    </source>
</evidence>
<dbReference type="InterPro" id="IPR017938">
    <property type="entry name" value="Riboflavin_synthase-like_b-brl"/>
</dbReference>
<keyword evidence="5" id="KW-0349">Heme</keyword>
<dbReference type="EMBL" id="BKZW01000002">
    <property type="protein sequence ID" value="GER90229.1"/>
    <property type="molecule type" value="Genomic_DNA"/>
</dbReference>
<dbReference type="InterPro" id="IPR050415">
    <property type="entry name" value="MRET"/>
</dbReference>
<keyword evidence="11" id="KW-0408">Iron</keyword>
<keyword evidence="9" id="KW-0521">NADP</keyword>
<dbReference type="AlphaFoldDB" id="A0A5J4KVT2"/>
<dbReference type="FunFam" id="3.40.50.80:FF:000010">
    <property type="entry name" value="Flavohemoprotein"/>
    <property type="match status" value="1"/>
</dbReference>
<evidence type="ECO:0000256" key="6">
    <source>
        <dbReference type="ARBA" id="ARBA00022630"/>
    </source>
</evidence>
<keyword evidence="8" id="KW-0274">FAD</keyword>
<accession>A0A5J4KVT2</accession>
<sequence>MHQPGTVSSSLHEHVQIGDTLLISAPAGMFTLDTTRTNPVAFIAGGIGLTPLLSMLQTVVKQQPERSAQLVYAVRDHHFHAFAEELQQLAAQNPAISHTIFYENGTEEDIEQKHCDYVGRITEAWLQQHIPADAEVYVCGPRPFMQAMISILLRKGITMENIHYEVFGPALAFSVD</sequence>
<protein>
    <recommendedName>
        <fullName evidence="4">nitric oxide dioxygenase</fullName>
        <ecNumber evidence="4">1.14.12.17</ecNumber>
    </recommendedName>
</protein>
<name>A0A5J4KVT2_9CHLR</name>
<comment type="catalytic activity">
    <reaction evidence="13">
        <text>2 nitric oxide + NADH + 2 O2 = 2 nitrate + NAD(+) + H(+)</text>
        <dbReference type="Rhea" id="RHEA:19469"/>
        <dbReference type="ChEBI" id="CHEBI:15378"/>
        <dbReference type="ChEBI" id="CHEBI:15379"/>
        <dbReference type="ChEBI" id="CHEBI:16480"/>
        <dbReference type="ChEBI" id="CHEBI:17632"/>
        <dbReference type="ChEBI" id="CHEBI:57540"/>
        <dbReference type="ChEBI" id="CHEBI:57945"/>
        <dbReference type="EC" id="1.14.12.17"/>
    </reaction>
</comment>
<comment type="cofactor">
    <cofactor evidence="2">
        <name>FAD</name>
        <dbReference type="ChEBI" id="CHEBI:57692"/>
    </cofactor>
</comment>
<keyword evidence="10" id="KW-0560">Oxidoreductase</keyword>
<evidence type="ECO:0000256" key="14">
    <source>
        <dbReference type="ARBA" id="ARBA00049433"/>
    </source>
</evidence>
<dbReference type="GO" id="GO:0046872">
    <property type="term" value="F:metal ion binding"/>
    <property type="evidence" value="ECO:0007669"/>
    <property type="project" value="UniProtKB-KW"/>
</dbReference>
<dbReference type="Pfam" id="PF00175">
    <property type="entry name" value="NAD_binding_1"/>
    <property type="match status" value="1"/>
</dbReference>
<dbReference type="InterPro" id="IPR001433">
    <property type="entry name" value="OxRdtase_FAD/NAD-bd"/>
</dbReference>
<keyword evidence="12" id="KW-0520">NAD</keyword>
<evidence type="ECO:0000256" key="13">
    <source>
        <dbReference type="ARBA" id="ARBA00048649"/>
    </source>
</evidence>
<dbReference type="Proteomes" id="UP000326912">
    <property type="component" value="Unassembled WGS sequence"/>
</dbReference>
<dbReference type="SUPFAM" id="SSF52343">
    <property type="entry name" value="Ferredoxin reductase-like, C-terminal NADP-linked domain"/>
    <property type="match status" value="1"/>
</dbReference>
<evidence type="ECO:0000256" key="2">
    <source>
        <dbReference type="ARBA" id="ARBA00001974"/>
    </source>
</evidence>
<dbReference type="PRINTS" id="PR00410">
    <property type="entry name" value="PHEHYDRXLASE"/>
</dbReference>
<dbReference type="EC" id="1.14.12.17" evidence="4"/>
<evidence type="ECO:0000259" key="15">
    <source>
        <dbReference type="Pfam" id="PF00175"/>
    </source>
</evidence>
<comment type="catalytic activity">
    <reaction evidence="14">
        <text>2 nitric oxide + NADPH + 2 O2 = 2 nitrate + NADP(+) + H(+)</text>
        <dbReference type="Rhea" id="RHEA:19465"/>
        <dbReference type="ChEBI" id="CHEBI:15378"/>
        <dbReference type="ChEBI" id="CHEBI:15379"/>
        <dbReference type="ChEBI" id="CHEBI:16480"/>
        <dbReference type="ChEBI" id="CHEBI:17632"/>
        <dbReference type="ChEBI" id="CHEBI:57783"/>
        <dbReference type="ChEBI" id="CHEBI:58349"/>
        <dbReference type="EC" id="1.14.12.17"/>
    </reaction>
</comment>
<keyword evidence="7" id="KW-0479">Metal-binding</keyword>
<dbReference type="CDD" id="cd06184">
    <property type="entry name" value="flavohem_like_fad_nad_binding"/>
    <property type="match status" value="1"/>
</dbReference>
<dbReference type="GO" id="GO:0008941">
    <property type="term" value="F:nitric oxide dioxygenase NAD(P)H activity"/>
    <property type="evidence" value="ECO:0007669"/>
    <property type="project" value="UniProtKB-EC"/>
</dbReference>
<evidence type="ECO:0000256" key="12">
    <source>
        <dbReference type="ARBA" id="ARBA00023027"/>
    </source>
</evidence>
<feature type="domain" description="Oxidoreductase FAD/NAD(P)-binding" evidence="15">
    <location>
        <begin position="42"/>
        <end position="147"/>
    </location>
</feature>
<evidence type="ECO:0000256" key="3">
    <source>
        <dbReference type="ARBA" id="ARBA00006401"/>
    </source>
</evidence>
<dbReference type="SUPFAM" id="SSF63380">
    <property type="entry name" value="Riboflavin synthase domain-like"/>
    <property type="match status" value="1"/>
</dbReference>
<dbReference type="PANTHER" id="PTHR47354:SF5">
    <property type="entry name" value="PROTEIN RFBI"/>
    <property type="match status" value="1"/>
</dbReference>
<evidence type="ECO:0000256" key="9">
    <source>
        <dbReference type="ARBA" id="ARBA00022857"/>
    </source>
</evidence>
<evidence type="ECO:0000313" key="17">
    <source>
        <dbReference type="Proteomes" id="UP000326912"/>
    </source>
</evidence>
<dbReference type="InterPro" id="IPR039261">
    <property type="entry name" value="FNR_nucleotide-bd"/>
</dbReference>
<organism evidence="16 17">
    <name type="scientific">Dictyobacter vulcani</name>
    <dbReference type="NCBI Taxonomy" id="2607529"/>
    <lineage>
        <taxon>Bacteria</taxon>
        <taxon>Bacillati</taxon>
        <taxon>Chloroflexota</taxon>
        <taxon>Ktedonobacteria</taxon>
        <taxon>Ktedonobacterales</taxon>
        <taxon>Dictyobacteraceae</taxon>
        <taxon>Dictyobacter</taxon>
    </lineage>
</organism>
<comment type="cofactor">
    <cofactor evidence="1">
        <name>heme b</name>
        <dbReference type="ChEBI" id="CHEBI:60344"/>
    </cofactor>
</comment>